<dbReference type="InterPro" id="IPR003593">
    <property type="entry name" value="AAA+_ATPase"/>
</dbReference>
<keyword evidence="11" id="KW-1185">Reference proteome</keyword>
<dbReference type="InterPro" id="IPR027417">
    <property type="entry name" value="P-loop_NTPase"/>
</dbReference>
<organism evidence="10 11">
    <name type="scientific">Halomonas salipaludis</name>
    <dbReference type="NCBI Taxonomy" id="2032625"/>
    <lineage>
        <taxon>Bacteria</taxon>
        <taxon>Pseudomonadati</taxon>
        <taxon>Pseudomonadota</taxon>
        <taxon>Gammaproteobacteria</taxon>
        <taxon>Oceanospirillales</taxon>
        <taxon>Halomonadaceae</taxon>
        <taxon>Halomonas</taxon>
    </lineage>
</organism>
<keyword evidence="7" id="KW-0029">Amino-acid transport</keyword>
<dbReference type="SUPFAM" id="SSF52540">
    <property type="entry name" value="P-loop containing nucleoside triphosphate hydrolases"/>
    <property type="match status" value="1"/>
</dbReference>
<dbReference type="RefSeq" id="WP_095621195.1">
    <property type="nucleotide sequence ID" value="NZ_NSKB01000004.1"/>
</dbReference>
<evidence type="ECO:0000256" key="3">
    <source>
        <dbReference type="ARBA" id="ARBA00022448"/>
    </source>
</evidence>
<dbReference type="InterPro" id="IPR003439">
    <property type="entry name" value="ABC_transporter-like_ATP-bd"/>
</dbReference>
<dbReference type="GO" id="GO:0015424">
    <property type="term" value="F:ABC-type amino acid transporter activity"/>
    <property type="evidence" value="ECO:0007669"/>
    <property type="project" value="InterPro"/>
</dbReference>
<dbReference type="GO" id="GO:0016887">
    <property type="term" value="F:ATP hydrolysis activity"/>
    <property type="evidence" value="ECO:0007669"/>
    <property type="project" value="InterPro"/>
</dbReference>
<dbReference type="EMBL" id="NSKB01000004">
    <property type="protein sequence ID" value="PAU76806.1"/>
    <property type="molecule type" value="Genomic_DNA"/>
</dbReference>
<proteinExistence type="inferred from homology"/>
<feature type="domain" description="ABC transporter" evidence="9">
    <location>
        <begin position="23"/>
        <end position="267"/>
    </location>
</feature>
<dbReference type="Proteomes" id="UP000217771">
    <property type="component" value="Unassembled WGS sequence"/>
</dbReference>
<dbReference type="InterPro" id="IPR017871">
    <property type="entry name" value="ABC_transporter-like_CS"/>
</dbReference>
<accession>A0A2A2EUJ0</accession>
<keyword evidence="8" id="KW-0472">Membrane</keyword>
<dbReference type="GO" id="GO:0005886">
    <property type="term" value="C:plasma membrane"/>
    <property type="evidence" value="ECO:0007669"/>
    <property type="project" value="UniProtKB-SubCell"/>
</dbReference>
<dbReference type="FunFam" id="3.40.50.300:FF:000020">
    <property type="entry name" value="Amino acid ABC transporter ATP-binding component"/>
    <property type="match status" value="1"/>
</dbReference>
<evidence type="ECO:0000256" key="7">
    <source>
        <dbReference type="ARBA" id="ARBA00022970"/>
    </source>
</evidence>
<dbReference type="SMART" id="SM00382">
    <property type="entry name" value="AAA"/>
    <property type="match status" value="1"/>
</dbReference>
<dbReference type="PANTHER" id="PTHR43166:SF9">
    <property type="entry name" value="GLUTAMATE_ASPARTATE IMPORT ATP-BINDING PROTEIN GLTL"/>
    <property type="match status" value="1"/>
</dbReference>
<evidence type="ECO:0000256" key="8">
    <source>
        <dbReference type="ARBA" id="ARBA00023136"/>
    </source>
</evidence>
<evidence type="ECO:0000313" key="11">
    <source>
        <dbReference type="Proteomes" id="UP000217771"/>
    </source>
</evidence>
<gene>
    <name evidence="10" type="ORF">CK498_12580</name>
</gene>
<evidence type="ECO:0000256" key="2">
    <source>
        <dbReference type="ARBA" id="ARBA00005417"/>
    </source>
</evidence>
<evidence type="ECO:0000256" key="5">
    <source>
        <dbReference type="ARBA" id="ARBA00022741"/>
    </source>
</evidence>
<dbReference type="Pfam" id="PF00005">
    <property type="entry name" value="ABC_tran"/>
    <property type="match status" value="1"/>
</dbReference>
<dbReference type="AlphaFoldDB" id="A0A2A2EUJ0"/>
<dbReference type="PROSITE" id="PS50893">
    <property type="entry name" value="ABC_TRANSPORTER_2"/>
    <property type="match status" value="1"/>
</dbReference>
<dbReference type="PIRSF" id="PIRSF039085">
    <property type="entry name" value="ABC_ATPase_HisP"/>
    <property type="match status" value="1"/>
</dbReference>
<dbReference type="GO" id="GO:0005524">
    <property type="term" value="F:ATP binding"/>
    <property type="evidence" value="ECO:0007669"/>
    <property type="project" value="UniProtKB-KW"/>
</dbReference>
<evidence type="ECO:0000256" key="6">
    <source>
        <dbReference type="ARBA" id="ARBA00022840"/>
    </source>
</evidence>
<keyword evidence="3" id="KW-0813">Transport</keyword>
<evidence type="ECO:0000256" key="1">
    <source>
        <dbReference type="ARBA" id="ARBA00004417"/>
    </source>
</evidence>
<evidence type="ECO:0000256" key="4">
    <source>
        <dbReference type="ARBA" id="ARBA00022475"/>
    </source>
</evidence>
<dbReference type="PANTHER" id="PTHR43166">
    <property type="entry name" value="AMINO ACID IMPORT ATP-BINDING PROTEIN"/>
    <property type="match status" value="1"/>
</dbReference>
<comment type="similarity">
    <text evidence="2">Belongs to the ABC transporter superfamily.</text>
</comment>
<dbReference type="CDD" id="cd03262">
    <property type="entry name" value="ABC_HisP_GlnQ"/>
    <property type="match status" value="1"/>
</dbReference>
<sequence length="276" mass="30530">MPTADTTTTPTAATRRTRGEAIVEARGIGKSFGELEVLSDIDFRLAPSEVVCVIGPSGSGKSTLLRCLAFLEPYDHGSVHIDGQLLGYEERGGMRVRARESRIDAVRAPVGMVFQHFHLWPHRTALENVSEALRLVNGLSRRDAEAEGMAMLERVGLAERAGHFPESLSGGQKQRVAIARALAMQPRVMFFDEPTSALDPELVGEVLDVMKQLAHDGMTMAIVTHEMGFAAKVADRVVFMDQGRIVESGPPETLFRTPRSERLQQFLNTWRERHID</sequence>
<dbReference type="OrthoDB" id="9802264at2"/>
<keyword evidence="4" id="KW-1003">Cell membrane</keyword>
<reference evidence="10 11" key="1">
    <citation type="submission" date="2017-08" db="EMBL/GenBank/DDBJ databases">
        <title>Halomonas alkalisoli sp. nov., isolated from saline alkaline soil.</title>
        <authorList>
            <person name="Wang D."/>
            <person name="Zhang G."/>
        </authorList>
    </citation>
    <scope>NUCLEOTIDE SEQUENCE [LARGE SCALE GENOMIC DNA]</scope>
    <source>
        <strain evidence="10 11">WRN001</strain>
    </source>
</reference>
<comment type="subcellular location">
    <subcellularLocation>
        <location evidence="1">Cell inner membrane</location>
        <topology evidence="1">Peripheral membrane protein</topology>
    </subcellularLocation>
</comment>
<keyword evidence="5" id="KW-0547">Nucleotide-binding</keyword>
<protein>
    <submittedName>
        <fullName evidence="10">ATP-binding protein</fullName>
    </submittedName>
</protein>
<dbReference type="PROSITE" id="PS00211">
    <property type="entry name" value="ABC_TRANSPORTER_1"/>
    <property type="match status" value="1"/>
</dbReference>
<name>A0A2A2EUJ0_9GAMM</name>
<comment type="caution">
    <text evidence="10">The sequence shown here is derived from an EMBL/GenBank/DDBJ whole genome shotgun (WGS) entry which is preliminary data.</text>
</comment>
<keyword evidence="6 10" id="KW-0067">ATP-binding</keyword>
<evidence type="ECO:0000259" key="9">
    <source>
        <dbReference type="PROSITE" id="PS50893"/>
    </source>
</evidence>
<dbReference type="Gene3D" id="3.40.50.300">
    <property type="entry name" value="P-loop containing nucleotide triphosphate hydrolases"/>
    <property type="match status" value="1"/>
</dbReference>
<dbReference type="InterPro" id="IPR030679">
    <property type="entry name" value="ABC_ATPase_HisP-typ"/>
</dbReference>
<evidence type="ECO:0000313" key="10">
    <source>
        <dbReference type="EMBL" id="PAU76806.1"/>
    </source>
</evidence>
<dbReference type="InterPro" id="IPR050086">
    <property type="entry name" value="MetN_ABC_transporter-like"/>
</dbReference>